<protein>
    <submittedName>
        <fullName evidence="7">ABC transporter</fullName>
    </submittedName>
</protein>
<feature type="transmembrane region" description="Helical" evidence="5">
    <location>
        <begin position="241"/>
        <end position="269"/>
    </location>
</feature>
<evidence type="ECO:0000313" key="8">
    <source>
        <dbReference type="Proteomes" id="UP000077363"/>
    </source>
</evidence>
<feature type="transmembrane region" description="Helical" evidence="5">
    <location>
        <begin position="381"/>
        <end position="399"/>
    </location>
</feature>
<dbReference type="AlphaFoldDB" id="A0A172T8J1"/>
<evidence type="ECO:0000256" key="2">
    <source>
        <dbReference type="ARBA" id="ARBA00022692"/>
    </source>
</evidence>
<evidence type="ECO:0000256" key="3">
    <source>
        <dbReference type="ARBA" id="ARBA00022989"/>
    </source>
</evidence>
<accession>A0A172T8J1</accession>
<dbReference type="KEGG" id="dpu:SU48_05705"/>
<organism evidence="7 8">
    <name type="scientific">Deinococcus puniceus</name>
    <dbReference type="NCBI Taxonomy" id="1182568"/>
    <lineage>
        <taxon>Bacteria</taxon>
        <taxon>Thermotogati</taxon>
        <taxon>Deinococcota</taxon>
        <taxon>Deinococci</taxon>
        <taxon>Deinococcales</taxon>
        <taxon>Deinococcaceae</taxon>
        <taxon>Deinococcus</taxon>
    </lineage>
</organism>
<dbReference type="STRING" id="1182568.SU48_05705"/>
<keyword evidence="3 5" id="KW-1133">Transmembrane helix</keyword>
<reference evidence="7 8" key="1">
    <citation type="submission" date="2015-01" db="EMBL/GenBank/DDBJ databases">
        <title>Deinococcus puniceus/DY1/ whole genome sequencing.</title>
        <authorList>
            <person name="Kim M.K."/>
            <person name="Srinivasan S."/>
            <person name="Lee J.-J."/>
        </authorList>
    </citation>
    <scope>NUCLEOTIDE SEQUENCE [LARGE SCALE GENOMIC DNA]</scope>
    <source>
        <strain evidence="7 8">DY1</strain>
    </source>
</reference>
<evidence type="ECO:0000259" key="6">
    <source>
        <dbReference type="Pfam" id="PF12698"/>
    </source>
</evidence>
<gene>
    <name evidence="7" type="ORF">SU48_05705</name>
</gene>
<evidence type="ECO:0000256" key="4">
    <source>
        <dbReference type="ARBA" id="ARBA00023136"/>
    </source>
</evidence>
<dbReference type="GO" id="GO:0016020">
    <property type="term" value="C:membrane"/>
    <property type="evidence" value="ECO:0007669"/>
    <property type="project" value="UniProtKB-SubCell"/>
</dbReference>
<comment type="subcellular location">
    <subcellularLocation>
        <location evidence="1">Membrane</location>
        <topology evidence="1">Multi-pass membrane protein</topology>
    </subcellularLocation>
</comment>
<dbReference type="Pfam" id="PF12698">
    <property type="entry name" value="ABC2_membrane_3"/>
    <property type="match status" value="1"/>
</dbReference>
<dbReference type="PANTHER" id="PTHR43471">
    <property type="entry name" value="ABC TRANSPORTER PERMEASE"/>
    <property type="match status" value="1"/>
</dbReference>
<keyword evidence="8" id="KW-1185">Reference proteome</keyword>
<dbReference type="OrthoDB" id="5486437at2"/>
<dbReference type="Proteomes" id="UP000077363">
    <property type="component" value="Chromosome"/>
</dbReference>
<feature type="transmembrane region" description="Helical" evidence="5">
    <location>
        <begin position="349"/>
        <end position="369"/>
    </location>
</feature>
<evidence type="ECO:0000256" key="5">
    <source>
        <dbReference type="SAM" id="Phobius"/>
    </source>
</evidence>
<dbReference type="EMBL" id="CP011387">
    <property type="protein sequence ID" value="ANE43345.1"/>
    <property type="molecule type" value="Genomic_DNA"/>
</dbReference>
<dbReference type="InterPro" id="IPR013525">
    <property type="entry name" value="ABC2_TM"/>
</dbReference>
<dbReference type="GO" id="GO:0140359">
    <property type="term" value="F:ABC-type transporter activity"/>
    <property type="evidence" value="ECO:0007669"/>
    <property type="project" value="InterPro"/>
</dbReference>
<proteinExistence type="predicted"/>
<feature type="transmembrane region" description="Helical" evidence="5">
    <location>
        <begin position="20"/>
        <end position="43"/>
    </location>
</feature>
<feature type="transmembrane region" description="Helical" evidence="5">
    <location>
        <begin position="290"/>
        <end position="320"/>
    </location>
</feature>
<keyword evidence="4 5" id="KW-0472">Membrane</keyword>
<feature type="transmembrane region" description="Helical" evidence="5">
    <location>
        <begin position="190"/>
        <end position="211"/>
    </location>
</feature>
<sequence length="412" mass="43073">MVWHVAVRDLLATLRDRRTLLGTILIPLLLIPLFTLGLPQLLGQFVGGQQQERQKVGVVGTLPPALRTALERDEKAPDGSVLRAGVTLVAVTDPRAAVADGDVEAALRAPAALPTRAGDGTGTLEVYAKLTSLRAQTGAYGKVENTIDAYNRTLTLERLTALGLNADTLTPIQIKPVDASPPQQQRSGQLAFLIPLLMLNFILTGAMATALDATAGEKERGTLESLLVSPVRRGEVVAGKLLATTLTALTSACFSVLGFLASGFVAGLLQRGQSASSAELSQAFGGQLSLSFGAAVALIGAAISAALLISAILIALSIYARSYKEAQTYVTPLSLAIVIPAVLLQFSDFLSTGPALYAIPLFGSMLAILDTVRGTVTAPNVLIAIAANLLGAFVLALVARRSFGREEVIFRN</sequence>
<dbReference type="RefSeq" id="WP_064014408.1">
    <property type="nucleotide sequence ID" value="NZ_CP011387.1"/>
</dbReference>
<evidence type="ECO:0000313" key="7">
    <source>
        <dbReference type="EMBL" id="ANE43345.1"/>
    </source>
</evidence>
<evidence type="ECO:0000256" key="1">
    <source>
        <dbReference type="ARBA" id="ARBA00004141"/>
    </source>
</evidence>
<feature type="transmembrane region" description="Helical" evidence="5">
    <location>
        <begin position="326"/>
        <end position="344"/>
    </location>
</feature>
<name>A0A172T8J1_9DEIO</name>
<dbReference type="PANTHER" id="PTHR43471:SF3">
    <property type="entry name" value="ABC TRANSPORTER PERMEASE PROTEIN NATB"/>
    <property type="match status" value="1"/>
</dbReference>
<feature type="domain" description="ABC-2 type transporter transmembrane" evidence="6">
    <location>
        <begin position="18"/>
        <end position="399"/>
    </location>
</feature>
<keyword evidence="2 5" id="KW-0812">Transmembrane</keyword>
<dbReference type="PATRIC" id="fig|1182568.3.peg.1186"/>